<reference evidence="2" key="1">
    <citation type="submission" date="2020-11" db="EMBL/GenBank/DDBJ databases">
        <title>Bacterial whole genome sequence for Panacibacter sp. DH6.</title>
        <authorList>
            <person name="Le V."/>
            <person name="Ko S."/>
            <person name="Ahn C.-Y."/>
            <person name="Oh H.-M."/>
        </authorList>
    </citation>
    <scope>NUCLEOTIDE SEQUENCE</scope>
    <source>
        <strain evidence="2">DH6</strain>
    </source>
</reference>
<dbReference type="InterPro" id="IPR008969">
    <property type="entry name" value="CarboxyPept-like_regulatory"/>
</dbReference>
<evidence type="ECO:0000313" key="3">
    <source>
        <dbReference type="Proteomes" id="UP000628448"/>
    </source>
</evidence>
<dbReference type="Pfam" id="PF13715">
    <property type="entry name" value="CarbopepD_reg_2"/>
    <property type="match status" value="1"/>
</dbReference>
<sequence>MKRLLLILLTGCVFSAYGQVNLPRVVDSLNNKPLAYAIVLYQNKQKVTYTDVNGYFNVSKDSLPQDDSIIIQYLGYVRYVLRSRDLANTLVIKMAREDQDLQPVIVSNCPRFEEFTLNKKTGRIKQYVGPGPETRLVIMSRYYNNTGRNAFLKKVSLLLDEKSSAVQIPVRLRWYEWDNEARMPGKELTDTSIVVYPYKQGWNEFEMPDKTIPFPKDWIVFGFEFIYPPEYAEQYKTIKTDDERIKWLNDLNHRWSLSMQYVDNADEGAFYILNNNEIAQYSKKFERYYMRPAARFTILFCKE</sequence>
<keyword evidence="2" id="KW-0645">Protease</keyword>
<dbReference type="EMBL" id="JADWYR010000001">
    <property type="protein sequence ID" value="MBG9375903.1"/>
    <property type="molecule type" value="Genomic_DNA"/>
</dbReference>
<keyword evidence="3" id="KW-1185">Reference proteome</keyword>
<feature type="signal peptide" evidence="1">
    <location>
        <begin position="1"/>
        <end position="18"/>
    </location>
</feature>
<dbReference type="SUPFAM" id="SSF49464">
    <property type="entry name" value="Carboxypeptidase regulatory domain-like"/>
    <property type="match status" value="1"/>
</dbReference>
<gene>
    <name evidence="2" type="ORF">I5907_06635</name>
</gene>
<dbReference type="RefSeq" id="WP_196989928.1">
    <property type="nucleotide sequence ID" value="NZ_JADWYR010000001.1"/>
</dbReference>
<evidence type="ECO:0000313" key="2">
    <source>
        <dbReference type="EMBL" id="MBG9375903.1"/>
    </source>
</evidence>
<comment type="caution">
    <text evidence="2">The sequence shown here is derived from an EMBL/GenBank/DDBJ whole genome shotgun (WGS) entry which is preliminary data.</text>
</comment>
<dbReference type="Proteomes" id="UP000628448">
    <property type="component" value="Unassembled WGS sequence"/>
</dbReference>
<dbReference type="GO" id="GO:0004180">
    <property type="term" value="F:carboxypeptidase activity"/>
    <property type="evidence" value="ECO:0007669"/>
    <property type="project" value="UniProtKB-KW"/>
</dbReference>
<keyword evidence="1" id="KW-0732">Signal</keyword>
<organism evidence="2 3">
    <name type="scientific">Panacibacter microcysteis</name>
    <dbReference type="NCBI Taxonomy" id="2793269"/>
    <lineage>
        <taxon>Bacteria</taxon>
        <taxon>Pseudomonadati</taxon>
        <taxon>Bacteroidota</taxon>
        <taxon>Chitinophagia</taxon>
        <taxon>Chitinophagales</taxon>
        <taxon>Chitinophagaceae</taxon>
        <taxon>Panacibacter</taxon>
    </lineage>
</organism>
<name>A0A931E2J5_9BACT</name>
<dbReference type="AlphaFoldDB" id="A0A931E2J5"/>
<proteinExistence type="predicted"/>
<accession>A0A931E2J5</accession>
<protein>
    <submittedName>
        <fullName evidence="2">Carboxypeptidase-like regulatory domain-containing protein</fullName>
    </submittedName>
</protein>
<feature type="chain" id="PRO_5036760232" evidence="1">
    <location>
        <begin position="19"/>
        <end position="303"/>
    </location>
</feature>
<keyword evidence="2" id="KW-0121">Carboxypeptidase</keyword>
<evidence type="ECO:0000256" key="1">
    <source>
        <dbReference type="SAM" id="SignalP"/>
    </source>
</evidence>
<keyword evidence="2" id="KW-0378">Hydrolase</keyword>